<dbReference type="AlphaFoldDB" id="A0A4Y8LYK4"/>
<dbReference type="InterPro" id="IPR004027">
    <property type="entry name" value="SEC_C_motif"/>
</dbReference>
<proteinExistence type="predicted"/>
<name>A0A4Y8LYK4_9BACL</name>
<feature type="region of interest" description="Disordered" evidence="1">
    <location>
        <begin position="338"/>
        <end position="358"/>
    </location>
</feature>
<comment type="caution">
    <text evidence="2">The sequence shown here is derived from an EMBL/GenBank/DDBJ whole genome shotgun (WGS) entry which is preliminary data.</text>
</comment>
<reference evidence="2 3" key="1">
    <citation type="submission" date="2019-03" db="EMBL/GenBank/DDBJ databases">
        <title>Cohnella endophytica sp. nov., a novel endophytic bacterium isolated from bark of Sonneratia apetala.</title>
        <authorList>
            <person name="Tuo L."/>
        </authorList>
    </citation>
    <scope>NUCLEOTIDE SEQUENCE [LARGE SCALE GENOMIC DNA]</scope>
    <source>
        <strain evidence="2 3">CCTCC AB 208254</strain>
    </source>
</reference>
<gene>
    <name evidence="2" type="ORF">E2980_10780</name>
</gene>
<dbReference type="OrthoDB" id="9814022at2"/>
<dbReference type="EMBL" id="SOMN01000011">
    <property type="protein sequence ID" value="TFE26972.1"/>
    <property type="molecule type" value="Genomic_DNA"/>
</dbReference>
<sequence>MSNMTNKLNAPMDKFWPAITYPLSYKDALNTMTKDELTSVRTILQISNVSNLNKQTLIDKLQKLIPDNIGETIRNWDRKRTQLIQKIVSGNGRWSQPLLEIQQYEYFRNRGILFPGTVDGNRMLIMPSELVGWFKSANLSANSDIIKRNTEWIQLSRGLLYYYGTLTLGQLEELVFSYSNKKIGIRDFMDVLIDAMDYYDEMMNDSAVYFSDFRVVDSDKIRREQAARASLDFYPFTKEQIMKAGEPDFVDRNVYYVELVRFLLAHYELDRKDADLMVDEWADAARNGDSLAEVMQSVQEFVDIDDMETMSAIADRLVPLMNSTRQWVLKGYSPDELSASRGNGNRNLSTTPKQATKADVISLQTKQRIGRNDPCPCGSGKKFKKCCS</sequence>
<evidence type="ECO:0000313" key="2">
    <source>
        <dbReference type="EMBL" id="TFE26972.1"/>
    </source>
</evidence>
<dbReference type="SUPFAM" id="SSF103642">
    <property type="entry name" value="Sec-C motif"/>
    <property type="match status" value="1"/>
</dbReference>
<dbReference type="Proteomes" id="UP000297900">
    <property type="component" value="Unassembled WGS sequence"/>
</dbReference>
<evidence type="ECO:0000313" key="3">
    <source>
        <dbReference type="Proteomes" id="UP000297900"/>
    </source>
</evidence>
<keyword evidence="3" id="KW-1185">Reference proteome</keyword>
<dbReference type="Pfam" id="PF02810">
    <property type="entry name" value="SEC-C"/>
    <property type="match status" value="1"/>
</dbReference>
<feature type="compositionally biased region" description="Polar residues" evidence="1">
    <location>
        <begin position="340"/>
        <end position="354"/>
    </location>
</feature>
<dbReference type="PANTHER" id="PTHR33747">
    <property type="entry name" value="UPF0225 PROTEIN SCO1677"/>
    <property type="match status" value="1"/>
</dbReference>
<protein>
    <recommendedName>
        <fullName evidence="4">SEC-C domain-containing protein</fullName>
    </recommendedName>
</protein>
<evidence type="ECO:0000256" key="1">
    <source>
        <dbReference type="SAM" id="MobiDB-lite"/>
    </source>
</evidence>
<accession>A0A4Y8LYK4</accession>
<organism evidence="2 3">
    <name type="scientific">Cohnella luojiensis</name>
    <dbReference type="NCBI Taxonomy" id="652876"/>
    <lineage>
        <taxon>Bacteria</taxon>
        <taxon>Bacillati</taxon>
        <taxon>Bacillota</taxon>
        <taxon>Bacilli</taxon>
        <taxon>Bacillales</taxon>
        <taxon>Paenibacillaceae</taxon>
        <taxon>Cohnella</taxon>
    </lineage>
</organism>
<evidence type="ECO:0008006" key="4">
    <source>
        <dbReference type="Google" id="ProtNLM"/>
    </source>
</evidence>
<dbReference type="PANTHER" id="PTHR33747:SF1">
    <property type="entry name" value="ADENYLATE CYCLASE-ASSOCIATED CAP C-TERMINAL DOMAIN-CONTAINING PROTEIN"/>
    <property type="match status" value="1"/>
</dbReference>
<dbReference type="Gene3D" id="3.10.450.50">
    <property type="match status" value="1"/>
</dbReference>